<reference evidence="1 2" key="1">
    <citation type="submission" date="2017-07" db="EMBL/GenBank/DDBJ databases">
        <title>Phylogenetic study on the rhizospheric bacterium Ochrobactrum sp. A44.</title>
        <authorList>
            <person name="Krzyzanowska D.M."/>
            <person name="Ossowicki A."/>
            <person name="Rajewska M."/>
            <person name="Maciag T."/>
            <person name="Kaczynski Z."/>
            <person name="Czerwicka M."/>
            <person name="Jafra S."/>
        </authorList>
    </citation>
    <scope>NUCLEOTIDE SEQUENCE [LARGE SCALE GENOMIC DNA]</scope>
    <source>
        <strain evidence="1 2">DSM 7216</strain>
    </source>
</reference>
<proteinExistence type="predicted"/>
<dbReference type="InterPro" id="IPR022506">
    <property type="entry name" value="Metallophosphoesterase_PPA1498"/>
</dbReference>
<organism evidence="1 2">
    <name type="scientific">Brucella thiophenivorans</name>
    <dbReference type="NCBI Taxonomy" id="571255"/>
    <lineage>
        <taxon>Bacteria</taxon>
        <taxon>Pseudomonadati</taxon>
        <taxon>Pseudomonadota</taxon>
        <taxon>Alphaproteobacteria</taxon>
        <taxon>Hyphomicrobiales</taxon>
        <taxon>Brucellaceae</taxon>
        <taxon>Brucella/Ochrobactrum group</taxon>
        <taxon>Brucella</taxon>
    </lineage>
</organism>
<comment type="caution">
    <text evidence="1">The sequence shown here is derived from an EMBL/GenBank/DDBJ whole genome shotgun (WGS) entry which is preliminary data.</text>
</comment>
<sequence>MYLERYFMSIGSYSSKNFTLSRRNFIKAGCAAPFAVCGCTTHNVMAQSRFYAEAVTTLEESIVPGDYLQKGKPYRKTTVDAGWPIIVRQDLSEAFDDREKTRKALVSFVQITDLHIIDASSPGHAAFMRQYGGPNGNIDGAPLANAWRPQETLTVHVLDAMIKRLNAISLGPISGRMFDFAISTGDSADTRAMHELETVLSLLNGEWATMSASGSEYVGVQSNSGLSEESYDAYWHPEPAAGGYKSDLWKRAFGFPEVDGFLAAVSHPIKAEGFKMPWYSGFGNHDQLDYGVFGAGNISDFISALGVSNRVVTALPKGMPPEMFIGAVTQGTNSQINKLVSSLPSMDTVPSLNRRPFSKQEFIQKHIDAVGPYGPAGHGFSTDNLTDQTAYYAFSMADGVVGIMLDSTNPNGGPDGSLDTPQAEWLERQLAEHSSKSYAPDGSLVNSTNKDAVIVIFSHHNSITFDNLKRAPAGQPDNNRIGGAEFTALLSRFPNVVLWVNGHTHCNRIWSHYDPRNNQHGFWEVNTAAHIDYPQQSRTIEIFDNRDGTLSIFAIIIDHSSPSSIIRDGQQTAASLAALSLELAMNDPALDRAFRLGAPEDLNVELLIKKPF</sequence>
<gene>
    <name evidence="1" type="ORF">CEV31_2662</name>
</gene>
<dbReference type="EMBL" id="NNRJ01000049">
    <property type="protein sequence ID" value="OYR15877.1"/>
    <property type="molecule type" value="Genomic_DNA"/>
</dbReference>
<evidence type="ECO:0000313" key="2">
    <source>
        <dbReference type="Proteomes" id="UP000215590"/>
    </source>
</evidence>
<dbReference type="InterPro" id="IPR051918">
    <property type="entry name" value="STPP_CPPED1"/>
</dbReference>
<dbReference type="InterPro" id="IPR029052">
    <property type="entry name" value="Metallo-depent_PP-like"/>
</dbReference>
<dbReference type="GO" id="GO:0016787">
    <property type="term" value="F:hydrolase activity"/>
    <property type="evidence" value="ECO:0007669"/>
    <property type="project" value="UniProtKB-KW"/>
</dbReference>
<accession>A0A256FM13</accession>
<dbReference type="SUPFAM" id="SSF56300">
    <property type="entry name" value="Metallo-dependent phosphatases"/>
    <property type="match status" value="1"/>
</dbReference>
<dbReference type="Proteomes" id="UP000215590">
    <property type="component" value="Unassembled WGS sequence"/>
</dbReference>
<dbReference type="PANTHER" id="PTHR43143:SF1">
    <property type="entry name" value="SERINE_THREONINE-PROTEIN PHOSPHATASE CPPED1"/>
    <property type="match status" value="1"/>
</dbReference>
<keyword evidence="2" id="KW-1185">Reference proteome</keyword>
<dbReference type="Gene3D" id="3.60.21.10">
    <property type="match status" value="1"/>
</dbReference>
<dbReference type="AlphaFoldDB" id="A0A256FM13"/>
<evidence type="ECO:0000313" key="1">
    <source>
        <dbReference type="EMBL" id="OYR15877.1"/>
    </source>
</evidence>
<name>A0A256FM13_9HYPH</name>
<dbReference type="PANTHER" id="PTHR43143">
    <property type="entry name" value="METALLOPHOSPHOESTERASE, CALCINEURIN SUPERFAMILY"/>
    <property type="match status" value="1"/>
</dbReference>
<dbReference type="NCBIfam" id="TIGR03767">
    <property type="entry name" value="P_acnes_RR"/>
    <property type="match status" value="1"/>
</dbReference>
<protein>
    <submittedName>
        <fullName evidence="1">Putative hydrolase</fullName>
    </submittedName>
</protein>
<dbReference type="OrthoDB" id="8132905at2"/>
<keyword evidence="1" id="KW-0378">Hydrolase</keyword>